<evidence type="ECO:0000256" key="12">
    <source>
        <dbReference type="ARBA" id="ARBA00025324"/>
    </source>
</evidence>
<proteinExistence type="inferred from homology"/>
<evidence type="ECO:0000256" key="1">
    <source>
        <dbReference type="ARBA" id="ARBA00004162"/>
    </source>
</evidence>
<keyword evidence="3" id="KW-0808">Transferase</keyword>
<dbReference type="RefSeq" id="WP_234614885.1">
    <property type="nucleotide sequence ID" value="NZ_JAJTTA010000002.1"/>
</dbReference>
<comment type="function">
    <text evidence="12">Catalyzes the acylation of glycosyl-4,4'-diaponeurosporenoate, i.e. the esterification of glucose at the C6'' position with the carboxyl group of the C(15) fatty acid 12-methyltetradecanoic acid, to yield staphyloxanthin. This is the last step in the biosynthesis of this orange pigment, present in most staphylococci strains.</text>
</comment>
<dbReference type="GO" id="GO:0005886">
    <property type="term" value="C:plasma membrane"/>
    <property type="evidence" value="ECO:0007669"/>
    <property type="project" value="UniProtKB-SubCell"/>
</dbReference>
<dbReference type="GO" id="GO:0016746">
    <property type="term" value="F:acyltransferase activity"/>
    <property type="evidence" value="ECO:0007669"/>
    <property type="project" value="UniProtKB-KW"/>
</dbReference>
<comment type="similarity">
    <text evidence="10">Belongs to the acyltransferase CrtO family.</text>
</comment>
<evidence type="ECO:0000256" key="10">
    <source>
        <dbReference type="ARBA" id="ARBA00023603"/>
    </source>
</evidence>
<dbReference type="Pfam" id="PF18927">
    <property type="entry name" value="CrtO"/>
    <property type="match status" value="1"/>
</dbReference>
<evidence type="ECO:0000256" key="11">
    <source>
        <dbReference type="ARBA" id="ARBA00023667"/>
    </source>
</evidence>
<evidence type="ECO:0000256" key="7">
    <source>
        <dbReference type="ARBA" id="ARBA00023136"/>
    </source>
</evidence>
<protein>
    <recommendedName>
        <fullName evidence="11">Glycosyl-4,4'-diaponeurosporenoate acyltransferase</fullName>
    </recommendedName>
</protein>
<evidence type="ECO:0000256" key="6">
    <source>
        <dbReference type="ARBA" id="ARBA00022989"/>
    </source>
</evidence>
<comment type="subcellular location">
    <subcellularLocation>
        <location evidence="1">Cell membrane</location>
        <topology evidence="1">Single-pass membrane protein</topology>
    </subcellularLocation>
</comment>
<keyword evidence="15" id="KW-1185">Reference proteome</keyword>
<dbReference type="InterPro" id="IPR044021">
    <property type="entry name" value="CrtO"/>
</dbReference>
<keyword evidence="8" id="KW-0012">Acyltransferase</keyword>
<keyword evidence="6 13" id="KW-1133">Transmembrane helix</keyword>
<organism evidence="14 15">
    <name type="scientific">Dyadobacter fanqingshengii</name>
    <dbReference type="NCBI Taxonomy" id="2906443"/>
    <lineage>
        <taxon>Bacteria</taxon>
        <taxon>Pseudomonadati</taxon>
        <taxon>Bacteroidota</taxon>
        <taxon>Cytophagia</taxon>
        <taxon>Cytophagales</taxon>
        <taxon>Spirosomataceae</taxon>
        <taxon>Dyadobacter</taxon>
    </lineage>
</organism>
<sequence length="138" mass="16379">MACALTFTETLKGPLTSTYFNEKEWELKGKIYESFGVNFYRKLLVWVGWEKLNKKSNPIEKKTNALVHLHYRTKQSELGHLIILIIVLGFNFFVAFEFGVIQSLWLLILNVLLNLYPIFLQRYNRPRIERAITLSRRR</sequence>
<name>A0A9X1PC79_9BACT</name>
<keyword evidence="5" id="KW-0732">Signal</keyword>
<keyword evidence="2" id="KW-1003">Cell membrane</keyword>
<accession>A0A9X1PC79</accession>
<keyword evidence="4 13" id="KW-0812">Transmembrane</keyword>
<keyword evidence="7 13" id="KW-0472">Membrane</keyword>
<evidence type="ECO:0000256" key="8">
    <source>
        <dbReference type="ARBA" id="ARBA00023315"/>
    </source>
</evidence>
<evidence type="ECO:0000256" key="4">
    <source>
        <dbReference type="ARBA" id="ARBA00022692"/>
    </source>
</evidence>
<evidence type="ECO:0000256" key="5">
    <source>
        <dbReference type="ARBA" id="ARBA00022729"/>
    </source>
</evidence>
<comment type="pathway">
    <text evidence="9">Carotenoid biosynthesis; staphyloxanthin biosynthesis; staphyloxanthin from farnesyl diphosphate: step 5/5.</text>
</comment>
<evidence type="ECO:0000256" key="9">
    <source>
        <dbReference type="ARBA" id="ARBA00023588"/>
    </source>
</evidence>
<feature type="transmembrane region" description="Helical" evidence="13">
    <location>
        <begin position="102"/>
        <end position="120"/>
    </location>
</feature>
<dbReference type="EMBL" id="JAJTTA010000002">
    <property type="protein sequence ID" value="MCF0040815.1"/>
    <property type="molecule type" value="Genomic_DNA"/>
</dbReference>
<evidence type="ECO:0000313" key="15">
    <source>
        <dbReference type="Proteomes" id="UP001139700"/>
    </source>
</evidence>
<evidence type="ECO:0000313" key="14">
    <source>
        <dbReference type="EMBL" id="MCF0040815.1"/>
    </source>
</evidence>
<gene>
    <name evidence="14" type="ORF">LXM24_12010</name>
</gene>
<evidence type="ECO:0000256" key="3">
    <source>
        <dbReference type="ARBA" id="ARBA00022679"/>
    </source>
</evidence>
<evidence type="ECO:0000256" key="2">
    <source>
        <dbReference type="ARBA" id="ARBA00022475"/>
    </source>
</evidence>
<feature type="transmembrane region" description="Helical" evidence="13">
    <location>
        <begin position="78"/>
        <end position="96"/>
    </location>
</feature>
<comment type="caution">
    <text evidence="14">The sequence shown here is derived from an EMBL/GenBank/DDBJ whole genome shotgun (WGS) entry which is preliminary data.</text>
</comment>
<reference evidence="14" key="1">
    <citation type="submission" date="2021-12" db="EMBL/GenBank/DDBJ databases">
        <title>Novel species in genus Dyadobacter.</title>
        <authorList>
            <person name="Ma C."/>
        </authorList>
    </citation>
    <scope>NUCLEOTIDE SEQUENCE</scope>
    <source>
        <strain evidence="14">CY399</strain>
    </source>
</reference>
<dbReference type="AlphaFoldDB" id="A0A9X1PC79"/>
<dbReference type="Proteomes" id="UP001139700">
    <property type="component" value="Unassembled WGS sequence"/>
</dbReference>
<evidence type="ECO:0000256" key="13">
    <source>
        <dbReference type="SAM" id="Phobius"/>
    </source>
</evidence>